<feature type="domain" description="Oligogalacturonate lyase" evidence="1">
    <location>
        <begin position="11"/>
        <end position="413"/>
    </location>
</feature>
<keyword evidence="3" id="KW-1185">Reference proteome</keyword>
<dbReference type="AlphaFoldDB" id="A0A559K9P4"/>
<reference evidence="2 3" key="1">
    <citation type="submission" date="2019-07" db="EMBL/GenBank/DDBJ databases">
        <authorList>
            <person name="Kim J."/>
        </authorList>
    </citation>
    <scope>NUCLEOTIDE SEQUENCE [LARGE SCALE GENOMIC DNA]</scope>
    <source>
        <strain evidence="2 3">JC52</strain>
    </source>
</reference>
<accession>A0A559K9P4</accession>
<dbReference type="Pfam" id="PF14583">
    <property type="entry name" value="Pectate_lyase22"/>
    <property type="match status" value="1"/>
</dbReference>
<dbReference type="GO" id="GO:0047487">
    <property type="term" value="F:oligogalacturonide lyase activity"/>
    <property type="evidence" value="ECO:0007669"/>
    <property type="project" value="InterPro"/>
</dbReference>
<dbReference type="Gene3D" id="2.130.10.10">
    <property type="entry name" value="YVTN repeat-like/Quinoprotein amine dehydrogenase"/>
    <property type="match status" value="1"/>
</dbReference>
<dbReference type="Proteomes" id="UP000317036">
    <property type="component" value="Unassembled WGS sequence"/>
</dbReference>
<name>A0A559K9P4_9BACL</name>
<dbReference type="EMBL" id="VNJI01000019">
    <property type="protein sequence ID" value="TVY08850.1"/>
    <property type="molecule type" value="Genomic_DNA"/>
</dbReference>
<proteinExistence type="predicted"/>
<gene>
    <name evidence="2" type="ORF">FPZ49_16375</name>
</gene>
<dbReference type="SUPFAM" id="SSF82171">
    <property type="entry name" value="DPP6 N-terminal domain-like"/>
    <property type="match status" value="1"/>
</dbReference>
<evidence type="ECO:0000313" key="2">
    <source>
        <dbReference type="EMBL" id="TVY08850.1"/>
    </source>
</evidence>
<evidence type="ECO:0000313" key="3">
    <source>
        <dbReference type="Proteomes" id="UP000317036"/>
    </source>
</evidence>
<dbReference type="InterPro" id="IPR015943">
    <property type="entry name" value="WD40/YVTN_repeat-like_dom_sf"/>
</dbReference>
<protein>
    <recommendedName>
        <fullName evidence="1">Oligogalacturonate lyase domain-containing protein</fullName>
    </recommendedName>
</protein>
<dbReference type="OrthoDB" id="8432779at2"/>
<sequence length="415" mass="46939">MRRGELRMNLIKGSVLQHQLKKRQDEQTGRTVTQLTSLAGNHHHLYFTSNSFTADNRHVLYISDLGTGNPNLFKLTLDDGAAVQLTDNRDGYMQSYVYYDGNPYRGLAKASPSFAPVAGKLLYIQGDEARLLDVDTLEERTIYVLPEHVMTGFTHLSGDGRYACIPYIDAPAFEVGEGNPFGLIRDKVKKEQMLSYIIVIDTTNGETLYSFSHQGWVTHVQFHPNDPHIVLFNHEGGMVQQRIWMYDHGTISKVRDQSDGGASLWICHEMWTSDGQAVIYHGTRGVPNDPAMNQNEGSKDEVVSFVGYMDTRDGKCAEVSFLPEMTAYGHFTASTDDTLLVTDGIIDKTSIHLCRMDWQRSELEMTFLCCHNSSFSVQDVHPHPIFSHNDRYILFTSDAHNERTKGNVYLIDLQE</sequence>
<evidence type="ECO:0000259" key="1">
    <source>
        <dbReference type="Pfam" id="PF14583"/>
    </source>
</evidence>
<dbReference type="GO" id="GO:0045490">
    <property type="term" value="P:pectin catabolic process"/>
    <property type="evidence" value="ECO:0007669"/>
    <property type="project" value="InterPro"/>
</dbReference>
<organism evidence="2 3">
    <name type="scientific">Paenibacillus cremeus</name>
    <dbReference type="NCBI Taxonomy" id="2163881"/>
    <lineage>
        <taxon>Bacteria</taxon>
        <taxon>Bacillati</taxon>
        <taxon>Bacillota</taxon>
        <taxon>Bacilli</taxon>
        <taxon>Bacillales</taxon>
        <taxon>Paenibacillaceae</taxon>
        <taxon>Paenibacillus</taxon>
    </lineage>
</organism>
<comment type="caution">
    <text evidence="2">The sequence shown here is derived from an EMBL/GenBank/DDBJ whole genome shotgun (WGS) entry which is preliminary data.</text>
</comment>
<dbReference type="InterPro" id="IPR027946">
    <property type="entry name" value="Ogl_dom"/>
</dbReference>